<comment type="caution">
    <text evidence="1">The sequence shown here is derived from an EMBL/GenBank/DDBJ whole genome shotgun (WGS) entry which is preliminary data.</text>
</comment>
<reference evidence="1 2" key="1">
    <citation type="submission" date="2021-02" db="EMBL/GenBank/DDBJ databases">
        <title>Variation within the Batrachochytrium salamandrivorans European outbreak.</title>
        <authorList>
            <person name="Kelly M."/>
            <person name="Pasmans F."/>
            <person name="Shea T.P."/>
            <person name="Munoz J.F."/>
            <person name="Carranza S."/>
            <person name="Cuomo C.A."/>
            <person name="Martel A."/>
        </authorList>
    </citation>
    <scope>NUCLEOTIDE SEQUENCE [LARGE SCALE GENOMIC DNA]</scope>
    <source>
        <strain evidence="1 2">AMFP18/2</strain>
    </source>
</reference>
<proteinExistence type="predicted"/>
<sequence>MKPRNFFRVPSNFSGSEAFGSFEPEDSSFSEFPKIARLTKSRASWLSTFRLSFSIREISGVHSEFQSSEIVLNVIFGSFRIGFFEVQE</sequence>
<name>A0ABQ8F8S9_9FUNG</name>
<evidence type="ECO:0000313" key="2">
    <source>
        <dbReference type="Proteomes" id="UP001648503"/>
    </source>
</evidence>
<organism evidence="1 2">
    <name type="scientific">Batrachochytrium salamandrivorans</name>
    <dbReference type="NCBI Taxonomy" id="1357716"/>
    <lineage>
        <taxon>Eukaryota</taxon>
        <taxon>Fungi</taxon>
        <taxon>Fungi incertae sedis</taxon>
        <taxon>Chytridiomycota</taxon>
        <taxon>Chytridiomycota incertae sedis</taxon>
        <taxon>Chytridiomycetes</taxon>
        <taxon>Rhizophydiales</taxon>
        <taxon>Rhizophydiales incertae sedis</taxon>
        <taxon>Batrachochytrium</taxon>
    </lineage>
</organism>
<dbReference type="EMBL" id="JAFCIX010000351">
    <property type="protein sequence ID" value="KAH6593568.1"/>
    <property type="molecule type" value="Genomic_DNA"/>
</dbReference>
<dbReference type="Proteomes" id="UP001648503">
    <property type="component" value="Unassembled WGS sequence"/>
</dbReference>
<protein>
    <submittedName>
        <fullName evidence="1">Uncharacterized protein</fullName>
    </submittedName>
</protein>
<evidence type="ECO:0000313" key="1">
    <source>
        <dbReference type="EMBL" id="KAH6593568.1"/>
    </source>
</evidence>
<keyword evidence="2" id="KW-1185">Reference proteome</keyword>
<gene>
    <name evidence="1" type="ORF">BASA50_007236</name>
</gene>
<accession>A0ABQ8F8S9</accession>